<sequence>MIPISRLLLVLVVALTVVFVSLWFYFRAGERERLAEQWAREQPPLPEHTHIENGLRAYEGGLRRKLILGVYVVPLALVIGTSLILNSL</sequence>
<dbReference type="OrthoDB" id="7632202at2"/>
<dbReference type="AlphaFoldDB" id="A0A2Y9B877"/>
<evidence type="ECO:0000313" key="3">
    <source>
        <dbReference type="EMBL" id="SSA51187.1"/>
    </source>
</evidence>
<keyword evidence="1" id="KW-1133">Transmembrane helix</keyword>
<dbReference type="EMBL" id="QGDJ01000017">
    <property type="protein sequence ID" value="PWJ12084.1"/>
    <property type="molecule type" value="Genomic_DNA"/>
</dbReference>
<proteinExistence type="predicted"/>
<dbReference type="Proteomes" id="UP000251571">
    <property type="component" value="Unassembled WGS sequence"/>
</dbReference>
<keyword evidence="1" id="KW-0812">Transmembrane</keyword>
<protein>
    <recommendedName>
        <fullName evidence="6">Cation/multidrug efflux pump</fullName>
    </recommendedName>
</protein>
<keyword evidence="4" id="KW-1185">Reference proteome</keyword>
<evidence type="ECO:0000313" key="5">
    <source>
        <dbReference type="Proteomes" id="UP000251571"/>
    </source>
</evidence>
<evidence type="ECO:0000256" key="1">
    <source>
        <dbReference type="SAM" id="Phobius"/>
    </source>
</evidence>
<evidence type="ECO:0008006" key="6">
    <source>
        <dbReference type="Google" id="ProtNLM"/>
    </source>
</evidence>
<feature type="transmembrane region" description="Helical" evidence="1">
    <location>
        <begin position="66"/>
        <end position="85"/>
    </location>
</feature>
<gene>
    <name evidence="2" type="ORF">BCF38_11715</name>
    <name evidence="3" type="ORF">SAMN05421539_11715</name>
</gene>
<name>A0A2Y9B877_9RHOB</name>
<reference evidence="3 5" key="1">
    <citation type="submission" date="2016-10" db="EMBL/GenBank/DDBJ databases">
        <authorList>
            <person name="Cai Z."/>
        </authorList>
    </citation>
    <scope>NUCLEOTIDE SEQUENCE [LARGE SCALE GENOMIC DNA]</scope>
    <source>
        <strain evidence="3 5">DSM 25227</strain>
    </source>
</reference>
<evidence type="ECO:0000313" key="2">
    <source>
        <dbReference type="EMBL" id="PWJ12084.1"/>
    </source>
</evidence>
<dbReference type="EMBL" id="UETC01000017">
    <property type="protein sequence ID" value="SSA51187.1"/>
    <property type="molecule type" value="Genomic_DNA"/>
</dbReference>
<keyword evidence="1" id="KW-0472">Membrane</keyword>
<feature type="transmembrane region" description="Helical" evidence="1">
    <location>
        <begin position="6"/>
        <end position="26"/>
    </location>
</feature>
<organism evidence="3 5">
    <name type="scientific">Jannaschia seohaensis</name>
    <dbReference type="NCBI Taxonomy" id="475081"/>
    <lineage>
        <taxon>Bacteria</taxon>
        <taxon>Pseudomonadati</taxon>
        <taxon>Pseudomonadota</taxon>
        <taxon>Alphaproteobacteria</taxon>
        <taxon>Rhodobacterales</taxon>
        <taxon>Roseobacteraceae</taxon>
        <taxon>Jannaschia</taxon>
    </lineage>
</organism>
<dbReference type="Proteomes" id="UP000245839">
    <property type="component" value="Unassembled WGS sequence"/>
</dbReference>
<accession>A0A2Y9B877</accession>
<evidence type="ECO:0000313" key="4">
    <source>
        <dbReference type="Proteomes" id="UP000245839"/>
    </source>
</evidence>
<reference evidence="2 4" key="2">
    <citation type="submission" date="2018-03" db="EMBL/GenBank/DDBJ databases">
        <title>Genomic Encyclopedia of Archaeal and Bacterial Type Strains, Phase II (KMG-II): from individual species to whole genera.</title>
        <authorList>
            <person name="Goeker M."/>
        </authorList>
    </citation>
    <scope>NUCLEOTIDE SEQUENCE [LARGE SCALE GENOMIC DNA]</scope>
    <source>
        <strain evidence="2 4">DSM 25227</strain>
    </source>
</reference>
<dbReference type="RefSeq" id="WP_109566220.1">
    <property type="nucleotide sequence ID" value="NZ_QGDJ01000017.1"/>
</dbReference>